<dbReference type="KEGG" id="salm:D0Y50_03580"/>
<evidence type="ECO:0000313" key="1">
    <source>
        <dbReference type="EMBL" id="AXR05532.1"/>
    </source>
</evidence>
<reference evidence="1 2" key="1">
    <citation type="submission" date="2018-08" db="EMBL/GenBank/DDBJ databases">
        <title>Salinimonas sediminis sp. nov., a piezophilic bacterium isolated from a deep-sea sediment sample from the New Britain Trench.</title>
        <authorList>
            <person name="Cao J."/>
        </authorList>
    </citation>
    <scope>NUCLEOTIDE SEQUENCE [LARGE SCALE GENOMIC DNA]</scope>
    <source>
        <strain evidence="1 2">N102</strain>
    </source>
</reference>
<proteinExistence type="predicted"/>
<keyword evidence="2" id="KW-1185">Reference proteome</keyword>
<name>A0A346NJ25_9ALTE</name>
<protein>
    <submittedName>
        <fullName evidence="1">Uncharacterized protein</fullName>
    </submittedName>
</protein>
<organism evidence="1 2">
    <name type="scientific">Salinimonas sediminis</name>
    <dbReference type="NCBI Taxonomy" id="2303538"/>
    <lineage>
        <taxon>Bacteria</taxon>
        <taxon>Pseudomonadati</taxon>
        <taxon>Pseudomonadota</taxon>
        <taxon>Gammaproteobacteria</taxon>
        <taxon>Alteromonadales</taxon>
        <taxon>Alteromonadaceae</taxon>
        <taxon>Alteromonas/Salinimonas group</taxon>
        <taxon>Salinimonas</taxon>
    </lineage>
</organism>
<dbReference type="Proteomes" id="UP000262073">
    <property type="component" value="Chromosome"/>
</dbReference>
<evidence type="ECO:0000313" key="2">
    <source>
        <dbReference type="Proteomes" id="UP000262073"/>
    </source>
</evidence>
<dbReference type="AlphaFoldDB" id="A0A346NJ25"/>
<sequence>MGLSKVLTSLKKRGKFTDLTHSRRGKYRVLVEARQYSPAFTTNVYRHIYPLSENVAGWLQIQLFLYHILFFQRV</sequence>
<accession>A0A346NJ25</accession>
<gene>
    <name evidence="1" type="ORF">D0Y50_03580</name>
</gene>
<dbReference type="EMBL" id="CP031769">
    <property type="protein sequence ID" value="AXR05532.1"/>
    <property type="molecule type" value="Genomic_DNA"/>
</dbReference>